<name>A0A506YAC6_9MICO</name>
<gene>
    <name evidence="3" type="ORF">FJ657_01660</name>
</gene>
<dbReference type="AlphaFoldDB" id="A0A506YAC6"/>
<proteinExistence type="predicted"/>
<feature type="signal peptide" evidence="2">
    <location>
        <begin position="1"/>
        <end position="24"/>
    </location>
</feature>
<keyword evidence="4" id="KW-1185">Reference proteome</keyword>
<dbReference type="EMBL" id="VHQG01000001">
    <property type="protein sequence ID" value="TPW77419.1"/>
    <property type="molecule type" value="Genomic_DNA"/>
</dbReference>
<evidence type="ECO:0000256" key="1">
    <source>
        <dbReference type="SAM" id="MobiDB-lite"/>
    </source>
</evidence>
<protein>
    <submittedName>
        <fullName evidence="3">Uncharacterized protein</fullName>
    </submittedName>
</protein>
<dbReference type="PROSITE" id="PS51257">
    <property type="entry name" value="PROKAR_LIPOPROTEIN"/>
    <property type="match status" value="1"/>
</dbReference>
<keyword evidence="2" id="KW-0732">Signal</keyword>
<dbReference type="Proteomes" id="UP000316252">
    <property type="component" value="Unassembled WGS sequence"/>
</dbReference>
<sequence length="171" mass="17252">MRSAVPVLALALGAVSLLLLSACAPGSGASVAAASSSAPHAAASGTSSPAAAPTPAASTGASDPADIRALEQVRAAAISSYGEGGDPGAVDCWTPSRHLVTGADSATLFRIICRVNYTEADATARWKDMICIGDFALDPMLESCYHWAPYSDMPEYGDGARLESAPTVPLG</sequence>
<comment type="caution">
    <text evidence="3">The sequence shown here is derived from an EMBL/GenBank/DDBJ whole genome shotgun (WGS) entry which is preliminary data.</text>
</comment>
<dbReference type="RefSeq" id="WP_141161947.1">
    <property type="nucleotide sequence ID" value="NZ_VHQG01000001.1"/>
</dbReference>
<accession>A0A506YAC6</accession>
<evidence type="ECO:0000256" key="2">
    <source>
        <dbReference type="SAM" id="SignalP"/>
    </source>
</evidence>
<dbReference type="OrthoDB" id="5120238at2"/>
<reference evidence="3 4" key="1">
    <citation type="submission" date="2019-06" db="EMBL/GenBank/DDBJ databases">
        <authorList>
            <person name="Li F."/>
        </authorList>
    </citation>
    <scope>NUCLEOTIDE SEQUENCE [LARGE SCALE GENOMIC DNA]</scope>
    <source>
        <strain evidence="3 4">10F1D-1</strain>
    </source>
</reference>
<evidence type="ECO:0000313" key="3">
    <source>
        <dbReference type="EMBL" id="TPW77419.1"/>
    </source>
</evidence>
<evidence type="ECO:0000313" key="4">
    <source>
        <dbReference type="Proteomes" id="UP000316252"/>
    </source>
</evidence>
<feature type="chain" id="PRO_5039312129" evidence="2">
    <location>
        <begin position="25"/>
        <end position="171"/>
    </location>
</feature>
<feature type="region of interest" description="Disordered" evidence="1">
    <location>
        <begin position="42"/>
        <end position="63"/>
    </location>
</feature>
<organism evidence="3 4">
    <name type="scientific">Schumannella soli</name>
    <dbReference type="NCBI Taxonomy" id="2590779"/>
    <lineage>
        <taxon>Bacteria</taxon>
        <taxon>Bacillati</taxon>
        <taxon>Actinomycetota</taxon>
        <taxon>Actinomycetes</taxon>
        <taxon>Micrococcales</taxon>
        <taxon>Microbacteriaceae</taxon>
        <taxon>Schumannella</taxon>
    </lineage>
</organism>